<name>A0A645EH20_9ZZZZ</name>
<sequence>MIDGFRNPLKTHDVDVSLRPFDGQPFAGVLVQPFPVHLDRGIHRRNLDAFANHGFHRCIDGSQRQRLIDRFLRDRLPLAVLSRCGNTDSDFPFVCFVRVRQKLDDFCGFPDADRQNAINFRIQSAGMPDFFSF</sequence>
<comment type="caution">
    <text evidence="1">The sequence shown here is derived from an EMBL/GenBank/DDBJ whole genome shotgun (WGS) entry which is preliminary data.</text>
</comment>
<accession>A0A645EH20</accession>
<proteinExistence type="predicted"/>
<gene>
    <name evidence="1" type="ORF">SDC9_148427</name>
</gene>
<reference evidence="1" key="1">
    <citation type="submission" date="2019-08" db="EMBL/GenBank/DDBJ databases">
        <authorList>
            <person name="Kucharzyk K."/>
            <person name="Murdoch R.W."/>
            <person name="Higgins S."/>
            <person name="Loffler F."/>
        </authorList>
    </citation>
    <scope>NUCLEOTIDE SEQUENCE</scope>
</reference>
<dbReference type="EMBL" id="VSSQ01047243">
    <property type="protein sequence ID" value="MPN01221.1"/>
    <property type="molecule type" value="Genomic_DNA"/>
</dbReference>
<evidence type="ECO:0000313" key="1">
    <source>
        <dbReference type="EMBL" id="MPN01221.1"/>
    </source>
</evidence>
<protein>
    <submittedName>
        <fullName evidence="1">Uncharacterized protein</fullName>
    </submittedName>
</protein>
<dbReference type="AlphaFoldDB" id="A0A645EH20"/>
<organism evidence="1">
    <name type="scientific">bioreactor metagenome</name>
    <dbReference type="NCBI Taxonomy" id="1076179"/>
    <lineage>
        <taxon>unclassified sequences</taxon>
        <taxon>metagenomes</taxon>
        <taxon>ecological metagenomes</taxon>
    </lineage>
</organism>